<proteinExistence type="predicted"/>
<sequence>MDDANGRANSGTLLASDVWHDAPWPVECQTLLSRPGVDGFGRIWPFTWNQVLRLNPGSLAQCANSIGGLGINDLHRSDRRNKA</sequence>
<dbReference type="WBParaSite" id="Gr19_v10_g7116.t1">
    <property type="protein sequence ID" value="Gr19_v10_g7116.t1"/>
    <property type="gene ID" value="Gr19_v10_g7116"/>
</dbReference>
<name>A0A914I413_GLORO</name>
<dbReference type="Proteomes" id="UP000887572">
    <property type="component" value="Unplaced"/>
</dbReference>
<keyword evidence="1" id="KW-1185">Reference proteome</keyword>
<dbReference type="AlphaFoldDB" id="A0A914I413"/>
<organism evidence="1 2">
    <name type="scientific">Globodera rostochiensis</name>
    <name type="common">Golden nematode worm</name>
    <name type="synonym">Heterodera rostochiensis</name>
    <dbReference type="NCBI Taxonomy" id="31243"/>
    <lineage>
        <taxon>Eukaryota</taxon>
        <taxon>Metazoa</taxon>
        <taxon>Ecdysozoa</taxon>
        <taxon>Nematoda</taxon>
        <taxon>Chromadorea</taxon>
        <taxon>Rhabditida</taxon>
        <taxon>Tylenchina</taxon>
        <taxon>Tylenchomorpha</taxon>
        <taxon>Tylenchoidea</taxon>
        <taxon>Heteroderidae</taxon>
        <taxon>Heteroderinae</taxon>
        <taxon>Globodera</taxon>
    </lineage>
</organism>
<reference evidence="2" key="1">
    <citation type="submission" date="2022-11" db="UniProtKB">
        <authorList>
            <consortium name="WormBaseParasite"/>
        </authorList>
    </citation>
    <scope>IDENTIFICATION</scope>
</reference>
<accession>A0A914I413</accession>
<evidence type="ECO:0000313" key="1">
    <source>
        <dbReference type="Proteomes" id="UP000887572"/>
    </source>
</evidence>
<protein>
    <submittedName>
        <fullName evidence="2">Uncharacterized protein</fullName>
    </submittedName>
</protein>
<evidence type="ECO:0000313" key="2">
    <source>
        <dbReference type="WBParaSite" id="Gr19_v10_g7116.t1"/>
    </source>
</evidence>